<comment type="caution">
    <text evidence="2">The sequence shown here is derived from an EMBL/GenBank/DDBJ whole genome shotgun (WGS) entry which is preliminary data.</text>
</comment>
<accession>A0A852X3M8</accession>
<feature type="signal peptide" evidence="1">
    <location>
        <begin position="1"/>
        <end position="28"/>
    </location>
</feature>
<keyword evidence="1" id="KW-0732">Signal</keyword>
<protein>
    <submittedName>
        <fullName evidence="2">Uncharacterized protein</fullName>
    </submittedName>
</protein>
<reference evidence="2 3" key="1">
    <citation type="submission" date="2020-07" db="EMBL/GenBank/DDBJ databases">
        <title>Sequencing the genomes of 1000 actinobacteria strains.</title>
        <authorList>
            <person name="Klenk H.-P."/>
        </authorList>
    </citation>
    <scope>NUCLEOTIDE SEQUENCE [LARGE SCALE GENOMIC DNA]</scope>
    <source>
        <strain evidence="2 3">DSM 24723</strain>
    </source>
</reference>
<evidence type="ECO:0000313" key="2">
    <source>
        <dbReference type="EMBL" id="NYG37666.1"/>
    </source>
</evidence>
<proteinExistence type="predicted"/>
<keyword evidence="3" id="KW-1185">Reference proteome</keyword>
<dbReference type="Proteomes" id="UP000592181">
    <property type="component" value="Unassembled WGS sequence"/>
</dbReference>
<gene>
    <name evidence="2" type="ORF">BJY28_002135</name>
</gene>
<evidence type="ECO:0000313" key="3">
    <source>
        <dbReference type="Proteomes" id="UP000592181"/>
    </source>
</evidence>
<evidence type="ECO:0000256" key="1">
    <source>
        <dbReference type="SAM" id="SignalP"/>
    </source>
</evidence>
<sequence>MRHSASQLVFAITSATAITLSVATPARAIPPAAAPTTPVIVTGSAEAQPGATAHLLAAGPDGRTWSSVASATIDRNGSYKIPSPDLGHLAKDANPDGLVNTVVLIPTQNGDAEPIDVVVDIGSKESPALRRTLIMDQVSAGAARKVTAPGADNVARSASASATQDGLPEEVPLMHVPAPRSHDQRVASGSATAAASCRDRYIRTLGRRKVFTAGHYATSAGARTTATMETGASSRLGVGVSATGKFGTFRTSGEAVRSRSTTTKYPSGTSNQHNYSYWQYNMYRRDCTRTQHQLASRTYRAVAGTFRGGATYIRPSATPAAWKCEPYRKGSSFTLNRNRAWRNYYGADLGGPIGVNLSAETGYTTKARIYFNVNRWSVRLCGTNNYPGNYPQRIVVRTT</sequence>
<organism evidence="2 3">
    <name type="scientific">Janibacter alkaliphilus</name>
    <dbReference type="NCBI Taxonomy" id="1069963"/>
    <lineage>
        <taxon>Bacteria</taxon>
        <taxon>Bacillati</taxon>
        <taxon>Actinomycetota</taxon>
        <taxon>Actinomycetes</taxon>
        <taxon>Micrococcales</taxon>
        <taxon>Intrasporangiaceae</taxon>
        <taxon>Janibacter</taxon>
    </lineage>
</organism>
<dbReference type="AlphaFoldDB" id="A0A852X3M8"/>
<dbReference type="EMBL" id="JACBZX010000001">
    <property type="protein sequence ID" value="NYG37666.1"/>
    <property type="molecule type" value="Genomic_DNA"/>
</dbReference>
<name>A0A852X3M8_9MICO</name>
<feature type="chain" id="PRO_5032837380" evidence="1">
    <location>
        <begin position="29"/>
        <end position="399"/>
    </location>
</feature>